<protein>
    <submittedName>
        <fullName evidence="1">Uncharacterized protein</fullName>
    </submittedName>
</protein>
<keyword evidence="2" id="KW-1185">Reference proteome</keyword>
<dbReference type="Proteomes" id="UP000091857">
    <property type="component" value="Chromosome 3"/>
</dbReference>
<sequence>MTTIEKLFVQIFERKKRIIEQVKQQTDLFEQHLASKCILDGVAPPSWLWSPSFPSLSSDPNELKKEELIPGLLLPRPQPANPYSSTHDSLCQKPVVTSGYKGLQNVSCTEVHASNIGTTADDGMSVLPPLPTIDTQCTFNGVSEPDCSIASPQDCVDTTTADNCLDHAQSLVKIQRSKSRQRALELRNSAKATKSHSCNENDAIVFASQDIGCGISSLRFDHFDEVELVKPVDRSTVDRSTECCEEEAEIGKCAGENSSRGNRSGSSSPKITSVNKPENDDNSSHFAKDDGHKKSMNELPQNHNHVNALSELDNSAVLAKANCFAETVTLVDFRGNEMNNTVLSDRITGSRSSIYRASASKNPFVDISSCVEEDGGHIESVDKSAKQHSSVSELLKLVKPLSAVPNDIYGSRKAKARNRLMKRKGSDIFVGRITRSRSSSLKPNCVNKYLEMDNSCCNGKEDGVSNPKQLLNHDNDSRDLVNTLGTTCASPELKAETLNFQNVDAYCQRLTSSSSNEKPRDIREFPKVDLSSNVIKDGDSKPAESFGKSSQLPQQSSFVEGGGATLQFLSDSQPNVLPCTKSNPAETDMDYDGLVVACSVSSESDSDGRGCVVENLELRPPSECDMPIKPKQLNFDDVKESNFLETSSLALEHKQEGTSEKQLSTMLQPMDLGKVTSIGYQGNPNPSIEMPLLEEQEFSNKEKSWKVSIEGHMKDGAVLADESTINPLQKKMDPFFSQNQNADSYFMGSWPQHKRIKIEGELTKALSASPSLKIGDALQANEGRVPLKDMHQNAEHEKIEEYEVSSSQLQVEEIEISSEGRGRTASTAFNLMLEQVAPLVSSFKELAGGEVTGQHPTEEKVSFQHEDKLEVGVDEILTYNEDIVLERKDHLDQNDNLSYCSTGSHCQSVICADQSMPEFQGFVLEADYEQPCTSKEATHFGKLDLPPTGLGCASVLEQFCTSTSQHTPLLDFSSTHKLHKALNLYHSIPNGLLEDIQLRSTLYMQVDRNEQLGNSFSCFKQEVNHALHGRSHSVSLPFSNPQSAWDVRKPGVSPLGKLWDGIPPKSSSSGKRVSSIPELPCISEENENTDGVADTTMEGTIPEVIISSVKRQPLADITKNSNPSEAEVKDDRSSLASLNTELSFSGTCGRARPKLRNQNKNKRRFTNKDKENDNLPREGDGPKRGNGSLHGRFSKPKLSGKTDLIKGGLGLSEKESKRNNIVSNVTSFIPLVQQKQAAAVITGKRDIKVKALEAAEAAKRLAEKKENERKMKKEALKLERARMEEQNLRQLELDKKKKEQKKKEADMAAKKKQREDEDRKERERKRKRVEEGKRHQLEQEKKLRMLKEQKEVNFQASDERAHEKKEYKDRLGKHDQIEKAEGDQNLRTVPHMESTTTKVSTSGTINASIIPEDSEALSDCGDNSKVTDYFGKDSDSLISNLRREQSYEISPYKGSDDEDEDDDDNRPNSKFIPSWASKSHLARVISSQQKYPESIFPPESFCSISEVLLPRKLQQK</sequence>
<reference evidence="2" key="1">
    <citation type="journal article" date="2016" name="Nat. Biotechnol.">
        <title>Sequencing wild and cultivated cassava and related species reveals extensive interspecific hybridization and genetic diversity.</title>
        <authorList>
            <person name="Bredeson J.V."/>
            <person name="Lyons J.B."/>
            <person name="Prochnik S.E."/>
            <person name="Wu G.A."/>
            <person name="Ha C.M."/>
            <person name="Edsinger-Gonzales E."/>
            <person name="Grimwood J."/>
            <person name="Schmutz J."/>
            <person name="Rabbi I.Y."/>
            <person name="Egesi C."/>
            <person name="Nauluvula P."/>
            <person name="Lebot V."/>
            <person name="Ndunguru J."/>
            <person name="Mkamilo G."/>
            <person name="Bart R.S."/>
            <person name="Setter T.L."/>
            <person name="Gleadow R.M."/>
            <person name="Kulakow P."/>
            <person name="Ferguson M.E."/>
            <person name="Rounsley S."/>
            <person name="Rokhsar D.S."/>
        </authorList>
    </citation>
    <scope>NUCLEOTIDE SEQUENCE [LARGE SCALE GENOMIC DNA]</scope>
    <source>
        <strain evidence="2">cv. AM560-2</strain>
    </source>
</reference>
<evidence type="ECO:0000313" key="2">
    <source>
        <dbReference type="Proteomes" id="UP000091857"/>
    </source>
</evidence>
<evidence type="ECO:0000313" key="1">
    <source>
        <dbReference type="EMBL" id="KAG8658385.1"/>
    </source>
</evidence>
<proteinExistence type="predicted"/>
<accession>A0ACB7I2C2</accession>
<organism evidence="1 2">
    <name type="scientific">Manihot esculenta</name>
    <name type="common">Cassava</name>
    <name type="synonym">Jatropha manihot</name>
    <dbReference type="NCBI Taxonomy" id="3983"/>
    <lineage>
        <taxon>Eukaryota</taxon>
        <taxon>Viridiplantae</taxon>
        <taxon>Streptophyta</taxon>
        <taxon>Embryophyta</taxon>
        <taxon>Tracheophyta</taxon>
        <taxon>Spermatophyta</taxon>
        <taxon>Magnoliopsida</taxon>
        <taxon>eudicotyledons</taxon>
        <taxon>Gunneridae</taxon>
        <taxon>Pentapetalae</taxon>
        <taxon>rosids</taxon>
        <taxon>fabids</taxon>
        <taxon>Malpighiales</taxon>
        <taxon>Euphorbiaceae</taxon>
        <taxon>Crotonoideae</taxon>
        <taxon>Manihoteae</taxon>
        <taxon>Manihot</taxon>
    </lineage>
</organism>
<comment type="caution">
    <text evidence="1">The sequence shown here is derived from an EMBL/GenBank/DDBJ whole genome shotgun (WGS) entry which is preliminary data.</text>
</comment>
<name>A0ACB7I2C2_MANES</name>
<gene>
    <name evidence="1" type="ORF">MANES_03G141700v8</name>
</gene>
<dbReference type="EMBL" id="CM004389">
    <property type="protein sequence ID" value="KAG8658385.1"/>
    <property type="molecule type" value="Genomic_DNA"/>
</dbReference>